<evidence type="ECO:0000313" key="2">
    <source>
        <dbReference type="EMBL" id="KYO49285.1"/>
    </source>
</evidence>
<evidence type="ECO:0000259" key="1">
    <source>
        <dbReference type="Pfam" id="PF04230"/>
    </source>
</evidence>
<gene>
    <name evidence="2" type="ORF">AUP44_17940</name>
</gene>
<dbReference type="Proteomes" id="UP000075787">
    <property type="component" value="Unassembled WGS sequence"/>
</dbReference>
<name>A0A162JIW4_9PROT</name>
<dbReference type="Pfam" id="PF04230">
    <property type="entry name" value="PS_pyruv_trans"/>
    <property type="match status" value="1"/>
</dbReference>
<dbReference type="EMBL" id="LPZR01000229">
    <property type="protein sequence ID" value="KYO49285.1"/>
    <property type="molecule type" value="Genomic_DNA"/>
</dbReference>
<dbReference type="AlphaFoldDB" id="A0A162JIW4"/>
<proteinExistence type="predicted"/>
<comment type="caution">
    <text evidence="2">The sequence shown here is derived from an EMBL/GenBank/DDBJ whole genome shotgun (WGS) entry which is preliminary data.</text>
</comment>
<protein>
    <recommendedName>
        <fullName evidence="1">Polysaccharide pyruvyl transferase domain-containing protein</fullName>
    </recommendedName>
</protein>
<organism evidence="2 3">
    <name type="scientific">Tistrella mobilis</name>
    <dbReference type="NCBI Taxonomy" id="171437"/>
    <lineage>
        <taxon>Bacteria</taxon>
        <taxon>Pseudomonadati</taxon>
        <taxon>Pseudomonadota</taxon>
        <taxon>Alphaproteobacteria</taxon>
        <taxon>Geminicoccales</taxon>
        <taxon>Geminicoccaceae</taxon>
        <taxon>Tistrella</taxon>
    </lineage>
</organism>
<sequence length="255" mass="28025">MSWVRDGAASANWGDKLNPVLARSLSQKNVLHVDDIRGETDLPVYSAIGSTLLHALTRPYDIWGTGFLRKGEVPAAPVRARIHAVRGHLSRQRLRDLGIDCPDVVGDPALLLPKFYTPTPAGRRYGLGVIPHCRELDLLTAEQMPEDSLLIDITGGIFAVVDQICACDFIASSSLHGLICAEAYGIPSRWMKLSDRPLGDGFKFHDFYSSIGHEVDGPVMVGDAAQLKTIRDGHRDHRRRIDLDRLLAACPFRAG</sequence>
<feature type="domain" description="Polysaccharide pyruvyl transferase" evidence="1">
    <location>
        <begin position="81"/>
        <end position="191"/>
    </location>
</feature>
<reference evidence="2 3" key="1">
    <citation type="submission" date="2015-12" db="EMBL/GenBank/DDBJ databases">
        <title>Genome sequence of Tistrella mobilis MCCC 1A02139.</title>
        <authorList>
            <person name="Lu L."/>
            <person name="Lai Q."/>
            <person name="Shao Z."/>
            <person name="Qian P."/>
        </authorList>
    </citation>
    <scope>NUCLEOTIDE SEQUENCE [LARGE SCALE GENOMIC DNA]</scope>
    <source>
        <strain evidence="2 3">MCCC 1A02139</strain>
    </source>
</reference>
<accession>A0A162JIW4</accession>
<dbReference type="InterPro" id="IPR007345">
    <property type="entry name" value="Polysacch_pyruvyl_Trfase"/>
</dbReference>
<evidence type="ECO:0000313" key="3">
    <source>
        <dbReference type="Proteomes" id="UP000075787"/>
    </source>
</evidence>